<dbReference type="Pfam" id="PF01471">
    <property type="entry name" value="PG_binding_1"/>
    <property type="match status" value="1"/>
</dbReference>
<dbReference type="STRING" id="585394.RHOM_03935"/>
<name>G2T0B4_ROSHA</name>
<gene>
    <name evidence="2" type="ordered locus">RHOM_03935</name>
</gene>
<dbReference type="Proteomes" id="UP000008178">
    <property type="component" value="Chromosome"/>
</dbReference>
<dbReference type="KEGG" id="rho:RHOM_03935"/>
<evidence type="ECO:0000313" key="2">
    <source>
        <dbReference type="EMBL" id="AEN95909.1"/>
    </source>
</evidence>
<organism evidence="2 3">
    <name type="scientific">Roseburia hominis (strain DSM 16839 / JCM 17582 / NCIMB 14029 / A2-183)</name>
    <dbReference type="NCBI Taxonomy" id="585394"/>
    <lineage>
        <taxon>Bacteria</taxon>
        <taxon>Bacillati</taxon>
        <taxon>Bacillota</taxon>
        <taxon>Clostridia</taxon>
        <taxon>Lachnospirales</taxon>
        <taxon>Lachnospiraceae</taxon>
        <taxon>Roseburia</taxon>
    </lineage>
</organism>
<proteinExistence type="predicted"/>
<evidence type="ECO:0000259" key="1">
    <source>
        <dbReference type="Pfam" id="PF01471"/>
    </source>
</evidence>
<dbReference type="SUPFAM" id="SSF47090">
    <property type="entry name" value="PGBD-like"/>
    <property type="match status" value="1"/>
</dbReference>
<dbReference type="AlphaFoldDB" id="G2T0B4"/>
<reference evidence="2 3" key="1">
    <citation type="journal article" date="2015" name="Genome Announc.">
        <title>Complete genome sequence of the human gut symbiont Roseburia hominis.</title>
        <authorList>
            <person name="Travis A.J."/>
            <person name="Kelly D."/>
            <person name="Flint H.J."/>
            <person name="Aminov R.I."/>
        </authorList>
    </citation>
    <scope>NUCLEOTIDE SEQUENCE [LARGE SCALE GENOMIC DNA]</scope>
    <source>
        <strain evidence="3">DSM 16839 / JCM 17582 / NCIMB 14029 / A2-183</strain>
    </source>
</reference>
<accession>G2T0B4</accession>
<keyword evidence="3" id="KW-1185">Reference proteome</keyword>
<dbReference type="HOGENOM" id="CLU_027560_0_1_9"/>
<feature type="domain" description="Peptidoglycan binding-like" evidence="1">
    <location>
        <begin position="365"/>
        <end position="425"/>
    </location>
</feature>
<dbReference type="InterPro" id="IPR036366">
    <property type="entry name" value="PGBDSf"/>
</dbReference>
<dbReference type="Gene3D" id="1.10.101.10">
    <property type="entry name" value="PGBD-like superfamily/PGBD"/>
    <property type="match status" value="1"/>
</dbReference>
<dbReference type="eggNOG" id="COG3409">
    <property type="taxonomic scope" value="Bacteria"/>
</dbReference>
<dbReference type="InterPro" id="IPR002477">
    <property type="entry name" value="Peptidoglycan-bd-like"/>
</dbReference>
<protein>
    <submittedName>
        <fullName evidence="2">Peptidoglycan-binding domain 1 protein</fullName>
    </submittedName>
</protein>
<sequence length="440" mass="50058">MRTFHLAPAYDNTKRIDEVFMPDIRYAQNENVDRGDLRMQVIERGTSTPIDDAKISISYSGDPDSTVEEVNTDASGMSETLTLDTPPLELSMQPSEVQPYAEYTIQVTAKGYRPINISGIEVFSGQLSLQEIRMDAEETTESMTDNIVIPAHTLFAEYPPKIAEAEIKPVTETGEIVLSRVVIPEYVIVHDGAPSDPTARDYYVRYRDYIKNVASSEIYSTWPDATIRANVLAIMSFTLNRVYTEWYRNKGYSFTITSSTAYDQKFMYGRNIYQSISDVVDEMFQNYLSRPNVRQPILTQYCDGQRVTCSNWLSQWGSKYLGDQNYETIEILRYYYGNNMFINTAEEVSGIPASWPRVDLSVGSTGEKVRQIQEQLARISRSYPAIPTITPDGIYGPATREAVERFQSIFGLPVTGVIDFRTWYRISEIYVAVTRIAELV</sequence>
<dbReference type="EMBL" id="CP003040">
    <property type="protein sequence ID" value="AEN95909.1"/>
    <property type="molecule type" value="Genomic_DNA"/>
</dbReference>
<dbReference type="InterPro" id="IPR036365">
    <property type="entry name" value="PGBD-like_sf"/>
</dbReference>
<evidence type="ECO:0000313" key="3">
    <source>
        <dbReference type="Proteomes" id="UP000008178"/>
    </source>
</evidence>